<feature type="region of interest" description="Disordered" evidence="1">
    <location>
        <begin position="20"/>
        <end position="57"/>
    </location>
</feature>
<dbReference type="EMBL" id="FQ790337">
    <property type="protein sequence ID" value="CCD51621.1"/>
    <property type="molecule type" value="Genomic_DNA"/>
</dbReference>
<organism evidence="2 3">
    <name type="scientific">Botryotinia fuckeliana (strain T4)</name>
    <name type="common">Noble rot fungus</name>
    <name type="synonym">Botrytis cinerea</name>
    <dbReference type="NCBI Taxonomy" id="999810"/>
    <lineage>
        <taxon>Eukaryota</taxon>
        <taxon>Fungi</taxon>
        <taxon>Dikarya</taxon>
        <taxon>Ascomycota</taxon>
        <taxon>Pezizomycotina</taxon>
        <taxon>Leotiomycetes</taxon>
        <taxon>Helotiales</taxon>
        <taxon>Sclerotiniaceae</taxon>
        <taxon>Botrytis</taxon>
    </lineage>
</organism>
<dbReference type="InParanoid" id="G2YIT4"/>
<dbReference type="HOGENOM" id="CLU_2996306_0_0_1"/>
<evidence type="ECO:0000256" key="1">
    <source>
        <dbReference type="SAM" id="MobiDB-lite"/>
    </source>
</evidence>
<feature type="compositionally biased region" description="Polar residues" evidence="1">
    <location>
        <begin position="32"/>
        <end position="44"/>
    </location>
</feature>
<reference evidence="3" key="1">
    <citation type="journal article" date="2011" name="PLoS Genet.">
        <title>Genomic analysis of the necrotrophic fungal pathogens Sclerotinia sclerotiorum and Botrytis cinerea.</title>
        <authorList>
            <person name="Amselem J."/>
            <person name="Cuomo C.A."/>
            <person name="van Kan J.A."/>
            <person name="Viaud M."/>
            <person name="Benito E.P."/>
            <person name="Couloux A."/>
            <person name="Coutinho P.M."/>
            <person name="de Vries R.P."/>
            <person name="Dyer P.S."/>
            <person name="Fillinger S."/>
            <person name="Fournier E."/>
            <person name="Gout L."/>
            <person name="Hahn M."/>
            <person name="Kohn L."/>
            <person name="Lapalu N."/>
            <person name="Plummer K.M."/>
            <person name="Pradier J.M."/>
            <person name="Quevillon E."/>
            <person name="Sharon A."/>
            <person name="Simon A."/>
            <person name="ten Have A."/>
            <person name="Tudzynski B."/>
            <person name="Tudzynski P."/>
            <person name="Wincker P."/>
            <person name="Andrew M."/>
            <person name="Anthouard V."/>
            <person name="Beever R.E."/>
            <person name="Beffa R."/>
            <person name="Benoit I."/>
            <person name="Bouzid O."/>
            <person name="Brault B."/>
            <person name="Chen Z."/>
            <person name="Choquer M."/>
            <person name="Collemare J."/>
            <person name="Cotton P."/>
            <person name="Danchin E.G."/>
            <person name="Da Silva C."/>
            <person name="Gautier A."/>
            <person name="Giraud C."/>
            <person name="Giraud T."/>
            <person name="Gonzalez C."/>
            <person name="Grossetete S."/>
            <person name="Guldener U."/>
            <person name="Henrissat B."/>
            <person name="Howlett B.J."/>
            <person name="Kodira C."/>
            <person name="Kretschmer M."/>
            <person name="Lappartient A."/>
            <person name="Leroch M."/>
            <person name="Levis C."/>
            <person name="Mauceli E."/>
            <person name="Neuveglise C."/>
            <person name="Oeser B."/>
            <person name="Pearson M."/>
            <person name="Poulain J."/>
            <person name="Poussereau N."/>
            <person name="Quesneville H."/>
            <person name="Rascle C."/>
            <person name="Schumacher J."/>
            <person name="Segurens B."/>
            <person name="Sexton A."/>
            <person name="Silva E."/>
            <person name="Sirven C."/>
            <person name="Soanes D.M."/>
            <person name="Talbot N.J."/>
            <person name="Templeton M."/>
            <person name="Yandava C."/>
            <person name="Yarden O."/>
            <person name="Zeng Q."/>
            <person name="Rollins J.A."/>
            <person name="Lebrun M.H."/>
            <person name="Dickman M."/>
        </authorList>
    </citation>
    <scope>NUCLEOTIDE SEQUENCE [LARGE SCALE GENOMIC DNA]</scope>
    <source>
        <strain evidence="3">T4</strain>
    </source>
</reference>
<name>G2YIT4_BOTF4</name>
<evidence type="ECO:0000313" key="3">
    <source>
        <dbReference type="Proteomes" id="UP000008177"/>
    </source>
</evidence>
<accession>G2YIT4</accession>
<dbReference type="AlphaFoldDB" id="G2YIT4"/>
<feature type="compositionally biased region" description="Gly residues" evidence="1">
    <location>
        <begin position="20"/>
        <end position="30"/>
    </location>
</feature>
<dbReference type="Proteomes" id="UP000008177">
    <property type="component" value="Unplaced contigs"/>
</dbReference>
<proteinExistence type="predicted"/>
<sequence>MSSQGIWGVEMEGLLEGLLGGAWGVSGDGSGPQIQTRSTTSRQLKSPKVEEKDRQDK</sequence>
<gene>
    <name evidence="2" type="ORF">BofuT4_uP019270.1</name>
</gene>
<evidence type="ECO:0000313" key="2">
    <source>
        <dbReference type="EMBL" id="CCD51621.1"/>
    </source>
</evidence>
<protein>
    <submittedName>
        <fullName evidence="2">Uncharacterized protein</fullName>
    </submittedName>
</protein>
<feature type="compositionally biased region" description="Basic and acidic residues" evidence="1">
    <location>
        <begin position="47"/>
        <end position="57"/>
    </location>
</feature>